<dbReference type="SUPFAM" id="SSF56112">
    <property type="entry name" value="Protein kinase-like (PK-like)"/>
    <property type="match status" value="1"/>
</dbReference>
<name>A0A919SUU5_9ACTN</name>
<dbReference type="Gene3D" id="1.10.510.10">
    <property type="entry name" value="Transferase(Phosphotransferase) domain 1"/>
    <property type="match status" value="1"/>
</dbReference>
<dbReference type="AlphaFoldDB" id="A0A919SUU5"/>
<reference evidence="2" key="1">
    <citation type="submission" date="2021-03" db="EMBL/GenBank/DDBJ databases">
        <title>Whole genome shotgun sequence of Actinoplanes consettensis NBRC 14913.</title>
        <authorList>
            <person name="Komaki H."/>
            <person name="Tamura T."/>
        </authorList>
    </citation>
    <scope>NUCLEOTIDE SEQUENCE</scope>
    <source>
        <strain evidence="2">NBRC 14913</strain>
    </source>
</reference>
<dbReference type="EMBL" id="BOQP01000037">
    <property type="protein sequence ID" value="GIM79305.1"/>
    <property type="molecule type" value="Genomic_DNA"/>
</dbReference>
<dbReference type="InterPro" id="IPR000719">
    <property type="entry name" value="Prot_kinase_dom"/>
</dbReference>
<dbReference type="PROSITE" id="PS50011">
    <property type="entry name" value="PROTEIN_KINASE_DOM"/>
    <property type="match status" value="1"/>
</dbReference>
<feature type="domain" description="Protein kinase" evidence="1">
    <location>
        <begin position="13"/>
        <end position="327"/>
    </location>
</feature>
<protein>
    <recommendedName>
        <fullName evidence="1">Protein kinase domain-containing protein</fullName>
    </recommendedName>
</protein>
<keyword evidence="3" id="KW-1185">Reference proteome</keyword>
<comment type="caution">
    <text evidence="2">The sequence shown here is derived from an EMBL/GenBank/DDBJ whole genome shotgun (WGS) entry which is preliminary data.</text>
</comment>
<accession>A0A919SUU5</accession>
<dbReference type="GO" id="GO:0005524">
    <property type="term" value="F:ATP binding"/>
    <property type="evidence" value="ECO:0007669"/>
    <property type="project" value="InterPro"/>
</dbReference>
<sequence>MTSTVEGLDRAALRDLKEIGKGGQGRVWATDAVRINQTWPAVYKEYEGDVITGLDAAQLSRMVSFVEELAPEDGRWLCHQAAWPAAVVWHDGLVRGFLMRRIPADFELLLPQRDGARQRRPAGLQFLLNPDDYLVKMAIPVDDRKRLLLLASLAETLARFHELEVVVGDLSPNNLLFHLAEEPACFFIDCDAMRLRGDSVLVQAETPDWEVPAPEPLATPASDAYKFGLLAIRLFARDQSARDPAALAAISPDLGELAQRSQALVPAERPAPADWLPALRAAATPGLATGAPVRAVPPAPAPVLTPAPAAPPRRRLKLAMAFMLVILASVGVTVALVGQDHERPAALPTAAPTTETTGTTLFTTPETTYTPEPVVTAAVSGIVSYDAVSGDPEAVAVAQTFAQYFDAINGRDWPAALAFYDPAGVVDPGSTKQRNAFIDSMSTTTDRDATVDSVAPAGGETLAAVRFISEQEAGYGPKPDTEQTCTQWSITYRLTGSAAAGYRILRAREAQHQAC</sequence>
<dbReference type="SUPFAM" id="SSF54427">
    <property type="entry name" value="NTF2-like"/>
    <property type="match status" value="1"/>
</dbReference>
<organism evidence="2 3">
    <name type="scientific">Winogradskya consettensis</name>
    <dbReference type="NCBI Taxonomy" id="113560"/>
    <lineage>
        <taxon>Bacteria</taxon>
        <taxon>Bacillati</taxon>
        <taxon>Actinomycetota</taxon>
        <taxon>Actinomycetes</taxon>
        <taxon>Micromonosporales</taxon>
        <taxon>Micromonosporaceae</taxon>
        <taxon>Winogradskya</taxon>
    </lineage>
</organism>
<dbReference type="Proteomes" id="UP000680865">
    <property type="component" value="Unassembled WGS sequence"/>
</dbReference>
<dbReference type="RefSeq" id="WP_213001007.1">
    <property type="nucleotide sequence ID" value="NZ_BAAATW010000031.1"/>
</dbReference>
<dbReference type="GO" id="GO:0004672">
    <property type="term" value="F:protein kinase activity"/>
    <property type="evidence" value="ECO:0007669"/>
    <property type="project" value="InterPro"/>
</dbReference>
<gene>
    <name evidence="2" type="ORF">Aco04nite_64810</name>
</gene>
<dbReference type="InterPro" id="IPR011009">
    <property type="entry name" value="Kinase-like_dom_sf"/>
</dbReference>
<evidence type="ECO:0000313" key="2">
    <source>
        <dbReference type="EMBL" id="GIM79305.1"/>
    </source>
</evidence>
<proteinExistence type="predicted"/>
<evidence type="ECO:0000313" key="3">
    <source>
        <dbReference type="Proteomes" id="UP000680865"/>
    </source>
</evidence>
<evidence type="ECO:0000259" key="1">
    <source>
        <dbReference type="PROSITE" id="PS50011"/>
    </source>
</evidence>
<dbReference type="InterPro" id="IPR032710">
    <property type="entry name" value="NTF2-like_dom_sf"/>
</dbReference>